<dbReference type="Gene3D" id="2.130.10.10">
    <property type="entry name" value="YVTN repeat-like/Quinoprotein amine dehydrogenase"/>
    <property type="match status" value="1"/>
</dbReference>
<dbReference type="RefSeq" id="WP_190257487.1">
    <property type="nucleotide sequence ID" value="NZ_BMPI01000099.1"/>
</dbReference>
<dbReference type="Pfam" id="PF13360">
    <property type="entry name" value="PQQ_2"/>
    <property type="match status" value="1"/>
</dbReference>
<dbReference type="InterPro" id="IPR002372">
    <property type="entry name" value="PQQ_rpt_dom"/>
</dbReference>
<comment type="caution">
    <text evidence="3">The sequence shown here is derived from an EMBL/GenBank/DDBJ whole genome shotgun (WGS) entry which is preliminary data.</text>
</comment>
<name>A0A917UGM5_9ACTN</name>
<dbReference type="InterPro" id="IPR028994">
    <property type="entry name" value="Integrin_alpha_N"/>
</dbReference>
<gene>
    <name evidence="3" type="ORF">GCM10007977_103530</name>
</gene>
<dbReference type="SUPFAM" id="SSF50998">
    <property type="entry name" value="Quinoprotein alcohol dehydrogenase-like"/>
    <property type="match status" value="1"/>
</dbReference>
<evidence type="ECO:0000313" key="4">
    <source>
        <dbReference type="Proteomes" id="UP000642070"/>
    </source>
</evidence>
<evidence type="ECO:0000313" key="3">
    <source>
        <dbReference type="EMBL" id="GGM85107.1"/>
    </source>
</evidence>
<feature type="region of interest" description="Disordered" evidence="1">
    <location>
        <begin position="1"/>
        <end position="24"/>
    </location>
</feature>
<protein>
    <recommendedName>
        <fullName evidence="2">Pyrrolo-quinoline quinone repeat domain-containing protein</fullName>
    </recommendedName>
</protein>
<dbReference type="InterPro" id="IPR011047">
    <property type="entry name" value="Quinoprotein_ADH-like_sf"/>
</dbReference>
<dbReference type="SUPFAM" id="SSF69318">
    <property type="entry name" value="Integrin alpha N-terminal domain"/>
    <property type="match status" value="1"/>
</dbReference>
<evidence type="ECO:0000256" key="1">
    <source>
        <dbReference type="SAM" id="MobiDB-lite"/>
    </source>
</evidence>
<evidence type="ECO:0000259" key="2">
    <source>
        <dbReference type="Pfam" id="PF13360"/>
    </source>
</evidence>
<dbReference type="InterPro" id="IPR015943">
    <property type="entry name" value="WD40/YVTN_repeat-like_dom_sf"/>
</dbReference>
<dbReference type="AlphaFoldDB" id="A0A917UGM5"/>
<dbReference type="EMBL" id="BMPI01000099">
    <property type="protein sequence ID" value="GGM85107.1"/>
    <property type="molecule type" value="Genomic_DNA"/>
</dbReference>
<keyword evidence="4" id="KW-1185">Reference proteome</keyword>
<dbReference type="Proteomes" id="UP000642070">
    <property type="component" value="Unassembled WGS sequence"/>
</dbReference>
<proteinExistence type="predicted"/>
<sequence>MVDGGRADSGLAGAGEWWTPRGDGRNLGRTDLTGRFRAAPVERWHLDTGGDVRFARTVRVRGGAALLVQAGSTLAATGWDGTPIWRADTLGVTRVLHAGRFGRPEGWHALVTTDERTVVLLDLDTAEPVWQWSTEARANLAGPGASKVFGTPGALNWVCFPTYSTRGRCVQFTDPAHPRVVWDVDYGDSYDAGFGPTVAVADMTGTGRSEIVLSSRCGTGYASTDTEALVLGREDGRLYQAVLDADTGAVRLATSYRPDPGDYPCARPYGLLQPVPLDDGGRRGIVLVSCQVEEYVSVTGHSPAGLDRAWGHFVEKDWPEDHRELRPQITSIADVRTAGRPDLVVGLWQDGRWQTLVLDLPAGPQAEPDRDSLAERAVAALPGRYFWGCHDLNGDAIAELVVSRESARRPGSRTVLELIDGTTLETLATLPDATLVTSSDSVLPEHVNFNADRRSPVEVRDASGTAGLLVRRDDGIHVWTGSTLRWLAGPQYARADWYEAELILSTADGQVSRCGPDLLPTGRPVPAPGRFCQPLVWTRGHDPEVVTDLAGGEVTGATPRRGEPGRLGNTWRVPGHLPALHRDDGGTHRLVVSAVDNDSPAVIVHREPGGGAEPTTIRLPAPAALALIPYGLAFRLLANLHTGVHTAALATFADDGTQLCADPLHGGHPSRPGVVPLGGDAWLIAADDHGRLRLYDETGKIRAENDWTAAYTTPIAVPAPDGGTAALLRADGIHGLELIDLDGRTVWRVNTELWRYFPGRSALARAPEPGRWLLGAVARDGEFVALDVATGAPRWRLDTGPTVPERAVVAGDVDGDGRDEFLVGTRDGRLLCLRDGEVLWWKQFPAAVNNPVLADVDGDGLLELLLATADGKLRILVPDLT</sequence>
<reference evidence="3" key="2">
    <citation type="submission" date="2020-09" db="EMBL/GenBank/DDBJ databases">
        <authorList>
            <person name="Sun Q."/>
            <person name="Ohkuma M."/>
        </authorList>
    </citation>
    <scope>NUCLEOTIDE SEQUENCE</scope>
    <source>
        <strain evidence="3">JCM 19831</strain>
    </source>
</reference>
<feature type="domain" description="Pyrrolo-quinoline quinone repeat" evidence="2">
    <location>
        <begin position="654"/>
        <end position="797"/>
    </location>
</feature>
<reference evidence="3" key="1">
    <citation type="journal article" date="2014" name="Int. J. Syst. Evol. Microbiol.">
        <title>Complete genome sequence of Corynebacterium casei LMG S-19264T (=DSM 44701T), isolated from a smear-ripened cheese.</title>
        <authorList>
            <consortium name="US DOE Joint Genome Institute (JGI-PGF)"/>
            <person name="Walter F."/>
            <person name="Albersmeier A."/>
            <person name="Kalinowski J."/>
            <person name="Ruckert C."/>
        </authorList>
    </citation>
    <scope>NUCLEOTIDE SEQUENCE</scope>
    <source>
        <strain evidence="3">JCM 19831</strain>
    </source>
</reference>
<accession>A0A917UGM5</accession>
<organism evidence="3 4">
    <name type="scientific">Dactylosporangium sucinum</name>
    <dbReference type="NCBI Taxonomy" id="1424081"/>
    <lineage>
        <taxon>Bacteria</taxon>
        <taxon>Bacillati</taxon>
        <taxon>Actinomycetota</taxon>
        <taxon>Actinomycetes</taxon>
        <taxon>Micromonosporales</taxon>
        <taxon>Micromonosporaceae</taxon>
        <taxon>Dactylosporangium</taxon>
    </lineage>
</organism>